<evidence type="ECO:0000313" key="1">
    <source>
        <dbReference type="EMBL" id="KAF0441288.1"/>
    </source>
</evidence>
<evidence type="ECO:0000313" key="2">
    <source>
        <dbReference type="Proteomes" id="UP000439903"/>
    </source>
</evidence>
<gene>
    <name evidence="1" type="ORF">F8M41_003866</name>
</gene>
<proteinExistence type="predicted"/>
<organism evidence="1 2">
    <name type="scientific">Gigaspora margarita</name>
    <dbReference type="NCBI Taxonomy" id="4874"/>
    <lineage>
        <taxon>Eukaryota</taxon>
        <taxon>Fungi</taxon>
        <taxon>Fungi incertae sedis</taxon>
        <taxon>Mucoromycota</taxon>
        <taxon>Glomeromycotina</taxon>
        <taxon>Glomeromycetes</taxon>
        <taxon>Diversisporales</taxon>
        <taxon>Gigasporaceae</taxon>
        <taxon>Gigaspora</taxon>
    </lineage>
</organism>
<comment type="caution">
    <text evidence="1">The sequence shown here is derived from an EMBL/GenBank/DDBJ whole genome shotgun (WGS) entry which is preliminary data.</text>
</comment>
<dbReference type="Proteomes" id="UP000439903">
    <property type="component" value="Unassembled WGS sequence"/>
</dbReference>
<protein>
    <submittedName>
        <fullName evidence="1">Uncharacterized protein</fullName>
    </submittedName>
</protein>
<dbReference type="EMBL" id="WTPW01001347">
    <property type="protein sequence ID" value="KAF0441288.1"/>
    <property type="molecule type" value="Genomic_DNA"/>
</dbReference>
<name>A0A8H4A745_GIGMA</name>
<dbReference type="AlphaFoldDB" id="A0A8H4A745"/>
<reference evidence="1 2" key="1">
    <citation type="journal article" date="2019" name="Environ. Microbiol.">
        <title>At the nexus of three kingdoms: the genome of the mycorrhizal fungus Gigaspora margarita provides insights into plant, endobacterial and fungal interactions.</title>
        <authorList>
            <person name="Venice F."/>
            <person name="Ghignone S."/>
            <person name="Salvioli di Fossalunga A."/>
            <person name="Amselem J."/>
            <person name="Novero M."/>
            <person name="Xianan X."/>
            <person name="Sedzielewska Toro K."/>
            <person name="Morin E."/>
            <person name="Lipzen A."/>
            <person name="Grigoriev I.V."/>
            <person name="Henrissat B."/>
            <person name="Martin F.M."/>
            <person name="Bonfante P."/>
        </authorList>
    </citation>
    <scope>NUCLEOTIDE SEQUENCE [LARGE SCALE GENOMIC DNA]</scope>
    <source>
        <strain evidence="1 2">BEG34</strain>
    </source>
</reference>
<keyword evidence="2" id="KW-1185">Reference proteome</keyword>
<accession>A0A8H4A745</accession>
<sequence>MLTDECVTVDYSGRAIFGPDVIRALRVKSDVFGNKFSLGAIDEANLSEDKIQVALTFLISLDNINRNPIELPLYPRVLASQVL</sequence>